<dbReference type="EMBL" id="CABIJS010000333">
    <property type="protein sequence ID" value="VUZ49864.1"/>
    <property type="molecule type" value="Genomic_DNA"/>
</dbReference>
<evidence type="ECO:0000313" key="3">
    <source>
        <dbReference type="EMBL" id="VUZ49868.1"/>
    </source>
</evidence>
<feature type="compositionally biased region" description="Polar residues" evidence="1">
    <location>
        <begin position="37"/>
        <end position="68"/>
    </location>
</feature>
<organism evidence="2 4">
    <name type="scientific">Hymenolepis diminuta</name>
    <name type="common">Rat tapeworm</name>
    <dbReference type="NCBI Taxonomy" id="6216"/>
    <lineage>
        <taxon>Eukaryota</taxon>
        <taxon>Metazoa</taxon>
        <taxon>Spiralia</taxon>
        <taxon>Lophotrochozoa</taxon>
        <taxon>Platyhelminthes</taxon>
        <taxon>Cestoda</taxon>
        <taxon>Eucestoda</taxon>
        <taxon>Cyclophyllidea</taxon>
        <taxon>Hymenolepididae</taxon>
        <taxon>Hymenolepis</taxon>
    </lineage>
</organism>
<proteinExistence type="predicted"/>
<dbReference type="AlphaFoldDB" id="A0A564YTI7"/>
<protein>
    <submittedName>
        <fullName evidence="2">Uncharacterized protein</fullName>
    </submittedName>
</protein>
<gene>
    <name evidence="3" type="ORF">WMSIL1_LOCUS8531</name>
    <name evidence="2" type="ORF">WMSIL1_LOCUS8606</name>
</gene>
<dbReference type="EMBL" id="CABIJS010000333">
    <property type="protein sequence ID" value="VUZ49868.1"/>
    <property type="molecule type" value="Genomic_DNA"/>
</dbReference>
<accession>A0A564YTI7</accession>
<dbReference type="Proteomes" id="UP000321570">
    <property type="component" value="Unassembled WGS sequence"/>
</dbReference>
<reference evidence="2 4" key="1">
    <citation type="submission" date="2019-07" db="EMBL/GenBank/DDBJ databases">
        <authorList>
            <person name="Jastrzebski P J."/>
            <person name="Paukszto L."/>
            <person name="Jastrzebski P J."/>
        </authorList>
    </citation>
    <scope>NUCLEOTIDE SEQUENCE [LARGE SCALE GENOMIC DNA]</scope>
    <source>
        <strain evidence="2 4">WMS-il1</strain>
    </source>
</reference>
<keyword evidence="4" id="KW-1185">Reference proteome</keyword>
<evidence type="ECO:0000256" key="1">
    <source>
        <dbReference type="SAM" id="MobiDB-lite"/>
    </source>
</evidence>
<feature type="region of interest" description="Disordered" evidence="1">
    <location>
        <begin position="36"/>
        <end position="95"/>
    </location>
</feature>
<evidence type="ECO:0000313" key="4">
    <source>
        <dbReference type="Proteomes" id="UP000321570"/>
    </source>
</evidence>
<sequence length="95" mass="10483">MWRKLHHSTSSSHTSPHLLTSPHIFTKLMEKLELLVPNTSSQRGGRQLSPSPKLSGTSSKHPNQISSYHRTDADEAADTPESTLLTPIETPTPCQ</sequence>
<name>A0A564YTI7_HYMDI</name>
<evidence type="ECO:0000313" key="2">
    <source>
        <dbReference type="EMBL" id="VUZ49864.1"/>
    </source>
</evidence>